<feature type="transmembrane region" description="Helical" evidence="1">
    <location>
        <begin position="213"/>
        <end position="233"/>
    </location>
</feature>
<dbReference type="Proteomes" id="UP000367750">
    <property type="component" value="Unassembled WGS sequence"/>
</dbReference>
<feature type="transmembrane region" description="Helical" evidence="1">
    <location>
        <begin position="110"/>
        <end position="128"/>
    </location>
</feature>
<accession>A0A5J5FUK5</accession>
<protein>
    <recommendedName>
        <fullName evidence="4">ABC transporter permease</fullName>
    </recommendedName>
</protein>
<keyword evidence="3" id="KW-1185">Reference proteome</keyword>
<keyword evidence="1" id="KW-1133">Transmembrane helix</keyword>
<dbReference type="EMBL" id="VYKK01000030">
    <property type="protein sequence ID" value="KAA8997219.1"/>
    <property type="molecule type" value="Genomic_DNA"/>
</dbReference>
<dbReference type="OrthoDB" id="2678055at2"/>
<proteinExistence type="predicted"/>
<organism evidence="2 3">
    <name type="scientific">Paenibacillus spiritus</name>
    <dbReference type="NCBI Taxonomy" id="2496557"/>
    <lineage>
        <taxon>Bacteria</taxon>
        <taxon>Bacillati</taxon>
        <taxon>Bacillota</taxon>
        <taxon>Bacilli</taxon>
        <taxon>Bacillales</taxon>
        <taxon>Paenibacillaceae</taxon>
        <taxon>Paenibacillus</taxon>
    </lineage>
</organism>
<gene>
    <name evidence="2" type="ORF">F4V43_18180</name>
</gene>
<name>A0A5J5FUK5_9BACL</name>
<feature type="transmembrane region" description="Helical" evidence="1">
    <location>
        <begin position="21"/>
        <end position="42"/>
    </location>
</feature>
<feature type="transmembrane region" description="Helical" evidence="1">
    <location>
        <begin position="54"/>
        <end position="73"/>
    </location>
</feature>
<evidence type="ECO:0000313" key="2">
    <source>
        <dbReference type="EMBL" id="KAA8997219.1"/>
    </source>
</evidence>
<evidence type="ECO:0000256" key="1">
    <source>
        <dbReference type="SAM" id="Phobius"/>
    </source>
</evidence>
<feature type="transmembrane region" description="Helical" evidence="1">
    <location>
        <begin position="140"/>
        <end position="160"/>
    </location>
</feature>
<feature type="transmembrane region" description="Helical" evidence="1">
    <location>
        <begin position="172"/>
        <end position="193"/>
    </location>
</feature>
<evidence type="ECO:0008006" key="4">
    <source>
        <dbReference type="Google" id="ProtNLM"/>
    </source>
</evidence>
<dbReference type="RefSeq" id="WP_150459684.1">
    <property type="nucleotide sequence ID" value="NZ_VYKK01000030.1"/>
</dbReference>
<keyword evidence="1" id="KW-0472">Membrane</keyword>
<dbReference type="AlphaFoldDB" id="A0A5J5FUK5"/>
<sequence length="242" mass="27008">MSTMREAWFLLKSEMMGTRMRIIKVVAFSLVMMGYFGLFTGVMLQERLKDQDPMIIADYLLLLTVPMLGFVYCRRSLRYWGSDVYTKTLSYLRTLPVPSKAVLCKRQLQSLLAFCLNGLIFFGLLYALSPDARHSLPPAAYLAFVLAWIGYGLVITSVFIHFEMAHSGRMYFVAMVVLVALIAGVAGAVGLSGGNLLLFSARLCRDRGLASPLPWGMLSAGAASLLLMGRWTLQRLKRRDLA</sequence>
<comment type="caution">
    <text evidence="2">The sequence shown here is derived from an EMBL/GenBank/DDBJ whole genome shotgun (WGS) entry which is preliminary data.</text>
</comment>
<reference evidence="2 3" key="1">
    <citation type="submission" date="2019-09" db="EMBL/GenBank/DDBJ databases">
        <title>Bacillus ochoae sp. nov., Paenibacillus whitsoniae sp. nov., Paenibacillus spiritus sp. nov. Isolated from the Mars Exploration Rover during spacecraft assembly.</title>
        <authorList>
            <person name="Seuylemezian A."/>
            <person name="Vaishampayan P."/>
        </authorList>
    </citation>
    <scope>NUCLEOTIDE SEQUENCE [LARGE SCALE GENOMIC DNA]</scope>
    <source>
        <strain evidence="2 3">MER_111</strain>
    </source>
</reference>
<keyword evidence="1" id="KW-0812">Transmembrane</keyword>
<evidence type="ECO:0000313" key="3">
    <source>
        <dbReference type="Proteomes" id="UP000367750"/>
    </source>
</evidence>